<keyword evidence="2" id="KW-1185">Reference proteome</keyword>
<dbReference type="Proteomes" id="UP000286931">
    <property type="component" value="Unassembled WGS sequence"/>
</dbReference>
<dbReference type="OrthoDB" id="5518630at2"/>
<evidence type="ECO:0000313" key="1">
    <source>
        <dbReference type="EMBL" id="GCE01800.1"/>
    </source>
</evidence>
<organism evidence="1 2">
    <name type="scientific">Embleya hyalina</name>
    <dbReference type="NCBI Taxonomy" id="516124"/>
    <lineage>
        <taxon>Bacteria</taxon>
        <taxon>Bacillati</taxon>
        <taxon>Actinomycetota</taxon>
        <taxon>Actinomycetes</taxon>
        <taxon>Kitasatosporales</taxon>
        <taxon>Streptomycetaceae</taxon>
        <taxon>Embleya</taxon>
    </lineage>
</organism>
<dbReference type="EMBL" id="BIFH01000053">
    <property type="protein sequence ID" value="GCE01800.1"/>
    <property type="molecule type" value="Genomic_DNA"/>
</dbReference>
<name>A0A401Z4M8_9ACTN</name>
<accession>A0A401Z4M8</accession>
<proteinExistence type="predicted"/>
<evidence type="ECO:0000313" key="2">
    <source>
        <dbReference type="Proteomes" id="UP000286931"/>
    </source>
</evidence>
<protein>
    <submittedName>
        <fullName evidence="1">Uncharacterized protein</fullName>
    </submittedName>
</protein>
<dbReference type="AlphaFoldDB" id="A0A401Z4M8"/>
<gene>
    <name evidence="1" type="ORF">EHYA_09574</name>
</gene>
<comment type="caution">
    <text evidence="1">The sequence shown here is derived from an EMBL/GenBank/DDBJ whole genome shotgun (WGS) entry which is preliminary data.</text>
</comment>
<dbReference type="InterPro" id="IPR045362">
    <property type="entry name" value="CIS_spike_tip"/>
</dbReference>
<dbReference type="RefSeq" id="WP_126643393.1">
    <property type="nucleotide sequence ID" value="NZ_BIFH01000053.1"/>
</dbReference>
<sequence>MTGAVVRDADRVLVSFTTTPGLVVIAPPGLVVAPDRGVTVAGRPPCLSGDEKDVSPYAEGVFPYTRPPYVVPGFGRISLNADAVRAFATVDGRQLLLNSGKFAATFTILVRATKPPPQSDPDDDMNGKYEGDAVFLTDDITVTCA</sequence>
<reference evidence="1 2" key="1">
    <citation type="submission" date="2018-12" db="EMBL/GenBank/DDBJ databases">
        <title>Draft genome sequence of Embleya hyalina NBRC 13850T.</title>
        <authorList>
            <person name="Komaki H."/>
            <person name="Hosoyama A."/>
            <person name="Kimura A."/>
            <person name="Ichikawa N."/>
            <person name="Tamura T."/>
        </authorList>
    </citation>
    <scope>NUCLEOTIDE SEQUENCE [LARGE SCALE GENOMIC DNA]</scope>
    <source>
        <strain evidence="1 2">NBRC 13850</strain>
    </source>
</reference>
<dbReference type="Pfam" id="PF19267">
    <property type="entry name" value="CIS_spike_tip"/>
    <property type="match status" value="1"/>
</dbReference>